<evidence type="ECO:0000313" key="3">
    <source>
        <dbReference type="Proteomes" id="UP001183582"/>
    </source>
</evidence>
<name>A0AAJ2LWI6_9MICO</name>
<dbReference type="InterPro" id="IPR029058">
    <property type="entry name" value="AB_hydrolase_fold"/>
</dbReference>
<dbReference type="InterPro" id="IPR050266">
    <property type="entry name" value="AB_hydrolase_sf"/>
</dbReference>
<dbReference type="Pfam" id="PF00561">
    <property type="entry name" value="Abhydrolase_1"/>
    <property type="match status" value="1"/>
</dbReference>
<dbReference type="AlphaFoldDB" id="A0AAJ2LWI6"/>
<dbReference type="InterPro" id="IPR000073">
    <property type="entry name" value="AB_hydrolase_1"/>
</dbReference>
<dbReference type="SUPFAM" id="SSF53474">
    <property type="entry name" value="alpha/beta-Hydrolases"/>
    <property type="match status" value="1"/>
</dbReference>
<keyword evidence="2" id="KW-0378">Hydrolase</keyword>
<sequence>MSIHDTRTHRHRTVEVAVPGGTLTVAVWDPVDDLVDAPTALLVHGITASHLAWSFVVSQLPGVRLVAPDLRGRGRSEHVDGRAGMAVHADDLALVLDALDIDRVPVIAHSMGAFVAVVLAHRHPDRVSRLVLIDGGLPLDLPRDADPDALVSGLLGPTAARLSMRFADDEEYLEFWRGHPAFCGHWSEELERYLRYDLVDDGHGALRPVTSYRVMIEDTLDSNMGEAVPAALAALRHPTTLLTAPRGYRDEPPGLYAPGYLSRLLAHYPGIAHTAVLGVNHYTIIMAPAGARVVGSVAAQAITRMSER</sequence>
<dbReference type="GO" id="GO:0016787">
    <property type="term" value="F:hydrolase activity"/>
    <property type="evidence" value="ECO:0007669"/>
    <property type="project" value="UniProtKB-KW"/>
</dbReference>
<dbReference type="EMBL" id="JAHWXH010000002">
    <property type="protein sequence ID" value="MDS0246385.1"/>
    <property type="molecule type" value="Genomic_DNA"/>
</dbReference>
<dbReference type="PANTHER" id="PTHR43798">
    <property type="entry name" value="MONOACYLGLYCEROL LIPASE"/>
    <property type="match status" value="1"/>
</dbReference>
<proteinExistence type="predicted"/>
<dbReference type="PANTHER" id="PTHR43798:SF33">
    <property type="entry name" value="HYDROLASE, PUTATIVE (AFU_ORTHOLOGUE AFUA_2G14860)-RELATED"/>
    <property type="match status" value="1"/>
</dbReference>
<evidence type="ECO:0000259" key="1">
    <source>
        <dbReference type="Pfam" id="PF00561"/>
    </source>
</evidence>
<organism evidence="2 3">
    <name type="scientific">Microbacterium aurantiacum</name>
    <dbReference type="NCBI Taxonomy" id="162393"/>
    <lineage>
        <taxon>Bacteria</taxon>
        <taxon>Bacillati</taxon>
        <taxon>Actinomycetota</taxon>
        <taxon>Actinomycetes</taxon>
        <taxon>Micrococcales</taxon>
        <taxon>Microbacteriaceae</taxon>
        <taxon>Microbacterium</taxon>
    </lineage>
</organism>
<protein>
    <submittedName>
        <fullName evidence="2">Alpha/beta hydrolase</fullName>
    </submittedName>
</protein>
<gene>
    <name evidence="2" type="ORF">KZC50_12325</name>
</gene>
<dbReference type="Proteomes" id="UP001183582">
    <property type="component" value="Unassembled WGS sequence"/>
</dbReference>
<reference evidence="2 3" key="1">
    <citation type="submission" date="2021-06" db="EMBL/GenBank/DDBJ databases">
        <title>Genome-based taxonomic framework of Microbacterium strains isolated from marine environment, the description of four new species and reclassification of four preexisting species.</title>
        <authorList>
            <person name="Lee S.D."/>
            <person name="Kim S.-M."/>
            <person name="Byeon Y.-S."/>
            <person name="Yang H.L."/>
            <person name="Kim I.S."/>
        </authorList>
    </citation>
    <scope>NUCLEOTIDE SEQUENCE [LARGE SCALE GENOMIC DNA]</scope>
    <source>
        <strain evidence="2 3">KACC 20514</strain>
    </source>
</reference>
<dbReference type="RefSeq" id="WP_310891868.1">
    <property type="nucleotide sequence ID" value="NZ_BAAAGR010000002.1"/>
</dbReference>
<dbReference type="PRINTS" id="PR00111">
    <property type="entry name" value="ABHYDROLASE"/>
</dbReference>
<accession>A0AAJ2LWI6</accession>
<dbReference type="GeneID" id="301459032"/>
<comment type="caution">
    <text evidence="2">The sequence shown here is derived from an EMBL/GenBank/DDBJ whole genome shotgun (WGS) entry which is preliminary data.</text>
</comment>
<dbReference type="GO" id="GO:0016020">
    <property type="term" value="C:membrane"/>
    <property type="evidence" value="ECO:0007669"/>
    <property type="project" value="TreeGrafter"/>
</dbReference>
<feature type="domain" description="AB hydrolase-1" evidence="1">
    <location>
        <begin position="41"/>
        <end position="140"/>
    </location>
</feature>
<evidence type="ECO:0000313" key="2">
    <source>
        <dbReference type="EMBL" id="MDS0246385.1"/>
    </source>
</evidence>
<dbReference type="Gene3D" id="3.40.50.1820">
    <property type="entry name" value="alpha/beta hydrolase"/>
    <property type="match status" value="1"/>
</dbReference>